<accession>A0ABX8WJA4</accession>
<evidence type="ECO:0000313" key="7">
    <source>
        <dbReference type="EMBL" id="QYO78974.1"/>
    </source>
</evidence>
<reference evidence="7 8" key="1">
    <citation type="submission" date="2021-08" db="EMBL/GenBank/DDBJ databases">
        <title>Devosia salina sp. nov., isolated from the South China Sea sediment.</title>
        <authorList>
            <person name="Zhou Z."/>
        </authorList>
    </citation>
    <scope>NUCLEOTIDE SEQUENCE [LARGE SCALE GENOMIC DNA]</scope>
    <source>
        <strain evidence="7 8">SCS-3</strain>
    </source>
</reference>
<keyword evidence="4 6" id="KW-1133">Transmembrane helix</keyword>
<name>A0ABX8WJA4_9HYPH</name>
<proteinExistence type="predicted"/>
<evidence type="ECO:0000256" key="3">
    <source>
        <dbReference type="ARBA" id="ARBA00022692"/>
    </source>
</evidence>
<comment type="subcellular location">
    <subcellularLocation>
        <location evidence="1">Cell membrane</location>
        <topology evidence="1">Multi-pass membrane protein</topology>
    </subcellularLocation>
</comment>
<keyword evidence="5 6" id="KW-0472">Membrane</keyword>
<feature type="transmembrane region" description="Helical" evidence="6">
    <location>
        <begin position="207"/>
        <end position="226"/>
    </location>
</feature>
<gene>
    <name evidence="7" type="ORF">K1X15_03940</name>
</gene>
<feature type="transmembrane region" description="Helical" evidence="6">
    <location>
        <begin position="21"/>
        <end position="38"/>
    </location>
</feature>
<evidence type="ECO:0000256" key="2">
    <source>
        <dbReference type="ARBA" id="ARBA00022475"/>
    </source>
</evidence>
<organism evidence="7 8">
    <name type="scientific">Devosia salina</name>
    <dbReference type="NCBI Taxonomy" id="2860336"/>
    <lineage>
        <taxon>Bacteria</taxon>
        <taxon>Pseudomonadati</taxon>
        <taxon>Pseudomonadota</taxon>
        <taxon>Alphaproteobacteria</taxon>
        <taxon>Hyphomicrobiales</taxon>
        <taxon>Devosiaceae</taxon>
        <taxon>Devosia</taxon>
    </lineage>
</organism>
<evidence type="ECO:0000256" key="4">
    <source>
        <dbReference type="ARBA" id="ARBA00022989"/>
    </source>
</evidence>
<feature type="transmembrane region" description="Helical" evidence="6">
    <location>
        <begin position="164"/>
        <end position="187"/>
    </location>
</feature>
<feature type="transmembrane region" description="Helical" evidence="6">
    <location>
        <begin position="50"/>
        <end position="74"/>
    </location>
</feature>
<dbReference type="Proteomes" id="UP000825799">
    <property type="component" value="Chromosome"/>
</dbReference>
<dbReference type="EMBL" id="CP080590">
    <property type="protein sequence ID" value="QYO78974.1"/>
    <property type="molecule type" value="Genomic_DNA"/>
</dbReference>
<evidence type="ECO:0000313" key="8">
    <source>
        <dbReference type="Proteomes" id="UP000825799"/>
    </source>
</evidence>
<keyword evidence="8" id="KW-1185">Reference proteome</keyword>
<keyword evidence="3 6" id="KW-0812">Transmembrane</keyword>
<protein>
    <submittedName>
        <fullName evidence="7">Cytochrome c oxidase assembly protein</fullName>
    </submittedName>
</protein>
<feature type="transmembrane region" description="Helical" evidence="6">
    <location>
        <begin position="103"/>
        <end position="120"/>
    </location>
</feature>
<evidence type="ECO:0000256" key="6">
    <source>
        <dbReference type="SAM" id="Phobius"/>
    </source>
</evidence>
<dbReference type="InterPro" id="IPR019108">
    <property type="entry name" value="Caa3_assmbl_CtaG-rel"/>
</dbReference>
<feature type="transmembrane region" description="Helical" evidence="6">
    <location>
        <begin position="132"/>
        <end position="152"/>
    </location>
</feature>
<evidence type="ECO:0000256" key="5">
    <source>
        <dbReference type="ARBA" id="ARBA00023136"/>
    </source>
</evidence>
<evidence type="ECO:0000256" key="1">
    <source>
        <dbReference type="ARBA" id="ARBA00004651"/>
    </source>
</evidence>
<keyword evidence="2" id="KW-1003">Cell membrane</keyword>
<dbReference type="Pfam" id="PF09678">
    <property type="entry name" value="Caa3_CtaG"/>
    <property type="match status" value="2"/>
</dbReference>
<feature type="transmembrane region" description="Helical" evidence="6">
    <location>
        <begin position="80"/>
        <end position="98"/>
    </location>
</feature>
<sequence length="240" mass="25910">MSYCGSPPTLDTLWGRWNFDPLLLTALIALAMGAAFTLRRAERHRQLAFCGAWLLAAVLFVSPICAASVALLWVRVTHHIVLTMVVAPLLALALPAAWARRIGMLPALVVSTMAMWLWHAPDLYASAFAHPAIYWAMQASLLGSFAWLWLGLLRKDGAMTAGTAALLSAMQMGFLGALLVFAPGPLYLPHQATTFAFGFTPLADQQLAGLIMWVPANLPLLALVLWRLADALKPRGASPG</sequence>